<feature type="region of interest" description="Disordered" evidence="1">
    <location>
        <begin position="59"/>
        <end position="105"/>
    </location>
</feature>
<evidence type="ECO:0000313" key="3">
    <source>
        <dbReference type="Proteomes" id="UP000292082"/>
    </source>
</evidence>
<dbReference type="Proteomes" id="UP000292082">
    <property type="component" value="Unassembled WGS sequence"/>
</dbReference>
<proteinExistence type="predicted"/>
<sequence length="163" mass="18506">MSSRRIPVGQWLWRSLHRCGVPPRVFPAECFPDADIRMLWPRNRNQTTLAIKQYSAVRRKGGRDDARPSKCLNSTKAPKELSSECPACQKRAKRGGRTEPNASWNDDELHLNVRSSSIASIAFRCIILPIAAQSPPYHMDNATLSRYVLPERRRFRAFASSNG</sequence>
<accession>A0A4V2K6D0</accession>
<evidence type="ECO:0000256" key="1">
    <source>
        <dbReference type="SAM" id="MobiDB-lite"/>
    </source>
</evidence>
<keyword evidence="3" id="KW-1185">Reference proteome</keyword>
<evidence type="ECO:0000313" key="2">
    <source>
        <dbReference type="EMBL" id="TBU51543.1"/>
    </source>
</evidence>
<organism evidence="2 3">
    <name type="scientific">Dichomitus squalens</name>
    <dbReference type="NCBI Taxonomy" id="114155"/>
    <lineage>
        <taxon>Eukaryota</taxon>
        <taxon>Fungi</taxon>
        <taxon>Dikarya</taxon>
        <taxon>Basidiomycota</taxon>
        <taxon>Agaricomycotina</taxon>
        <taxon>Agaricomycetes</taxon>
        <taxon>Polyporales</taxon>
        <taxon>Polyporaceae</taxon>
        <taxon>Dichomitus</taxon>
    </lineage>
</organism>
<dbReference type="EMBL" id="ML145309">
    <property type="protein sequence ID" value="TBU51543.1"/>
    <property type="molecule type" value="Genomic_DNA"/>
</dbReference>
<gene>
    <name evidence="2" type="ORF">BD310DRAFT_335257</name>
</gene>
<protein>
    <submittedName>
        <fullName evidence="2">Uncharacterized protein</fullName>
    </submittedName>
</protein>
<name>A0A4V2K6D0_9APHY</name>
<dbReference type="AlphaFoldDB" id="A0A4V2K6D0"/>
<reference evidence="2 3" key="1">
    <citation type="submission" date="2019-01" db="EMBL/GenBank/DDBJ databases">
        <title>Draft genome sequences of three monokaryotic isolates of the white-rot basidiomycete fungus Dichomitus squalens.</title>
        <authorList>
            <consortium name="DOE Joint Genome Institute"/>
            <person name="Lopez S.C."/>
            <person name="Andreopoulos B."/>
            <person name="Pangilinan J."/>
            <person name="Lipzen A."/>
            <person name="Riley R."/>
            <person name="Ahrendt S."/>
            <person name="Ng V."/>
            <person name="Barry K."/>
            <person name="Daum C."/>
            <person name="Grigoriev I.V."/>
            <person name="Hilden K.S."/>
            <person name="Makela M.R."/>
            <person name="de Vries R.P."/>
        </authorList>
    </citation>
    <scope>NUCLEOTIDE SEQUENCE [LARGE SCALE GENOMIC DNA]</scope>
    <source>
        <strain evidence="2 3">CBS 464.89</strain>
    </source>
</reference>